<feature type="compositionally biased region" description="Polar residues" evidence="3">
    <location>
        <begin position="813"/>
        <end position="824"/>
    </location>
</feature>
<feature type="region of interest" description="Disordered" evidence="3">
    <location>
        <begin position="628"/>
        <end position="890"/>
    </location>
</feature>
<evidence type="ECO:0000259" key="4">
    <source>
        <dbReference type="Pfam" id="PF04802"/>
    </source>
</evidence>
<dbReference type="Proteomes" id="UP000696485">
    <property type="component" value="Unassembled WGS sequence"/>
</dbReference>
<dbReference type="GO" id="GO:0005654">
    <property type="term" value="C:nucleoplasm"/>
    <property type="evidence" value="ECO:0007669"/>
    <property type="project" value="TreeGrafter"/>
</dbReference>
<evidence type="ECO:0000313" key="7">
    <source>
        <dbReference type="Proteomes" id="UP000696485"/>
    </source>
</evidence>
<dbReference type="Gene3D" id="1.25.10.10">
    <property type="entry name" value="Leucine-rich Repeat Variant"/>
    <property type="match status" value="1"/>
</dbReference>
<gene>
    <name evidence="6" type="primary">PSY2</name>
    <name evidence="6" type="ORF">BG006_004631</name>
</gene>
<dbReference type="PANTHER" id="PTHR23318:SF0">
    <property type="entry name" value="SERINE_THREONINE-PROTEIN PHOSPHATASE 4 REGULATORY SUBUNIT 3"/>
    <property type="match status" value="1"/>
</dbReference>
<organism evidence="6 7">
    <name type="scientific">Podila minutissima</name>
    <dbReference type="NCBI Taxonomy" id="64525"/>
    <lineage>
        <taxon>Eukaryota</taxon>
        <taxon>Fungi</taxon>
        <taxon>Fungi incertae sedis</taxon>
        <taxon>Mucoromycota</taxon>
        <taxon>Mortierellomycotina</taxon>
        <taxon>Mortierellomycetes</taxon>
        <taxon>Mortierellales</taxon>
        <taxon>Mortierellaceae</taxon>
        <taxon>Podila</taxon>
    </lineage>
</organism>
<feature type="region of interest" description="Disordered" evidence="3">
    <location>
        <begin position="906"/>
        <end position="980"/>
    </location>
</feature>
<keyword evidence="7" id="KW-1185">Reference proteome</keyword>
<feature type="compositionally biased region" description="Acidic residues" evidence="3">
    <location>
        <begin position="649"/>
        <end position="668"/>
    </location>
</feature>
<evidence type="ECO:0000313" key="6">
    <source>
        <dbReference type="EMBL" id="KAF9332489.1"/>
    </source>
</evidence>
<feature type="compositionally biased region" description="Basic and acidic residues" evidence="3">
    <location>
        <begin position="669"/>
        <end position="687"/>
    </location>
</feature>
<evidence type="ECO:0000256" key="2">
    <source>
        <dbReference type="ARBA" id="ARBA00023242"/>
    </source>
</evidence>
<dbReference type="InterPro" id="IPR051137">
    <property type="entry name" value="PP4R3-like"/>
</dbReference>
<dbReference type="AlphaFoldDB" id="A0A9P5SQI1"/>
<protein>
    <submittedName>
        <fullName evidence="6">Platinum sensitivity protein</fullName>
    </submittedName>
</protein>
<dbReference type="Pfam" id="PF04802">
    <property type="entry name" value="PP4R3"/>
    <property type="match status" value="2"/>
</dbReference>
<evidence type="ECO:0000256" key="1">
    <source>
        <dbReference type="ARBA" id="ARBA00004123"/>
    </source>
</evidence>
<dbReference type="SUPFAM" id="SSF48371">
    <property type="entry name" value="ARM repeat"/>
    <property type="match status" value="1"/>
</dbReference>
<dbReference type="SUPFAM" id="SSF50729">
    <property type="entry name" value="PH domain-like"/>
    <property type="match status" value="1"/>
</dbReference>
<accession>A0A9P5SQI1</accession>
<feature type="domain" description="PP4R3 EVH1-like" evidence="5">
    <location>
        <begin position="7"/>
        <end position="107"/>
    </location>
</feature>
<feature type="compositionally biased region" description="Polar residues" evidence="3">
    <location>
        <begin position="908"/>
        <end position="919"/>
    </location>
</feature>
<keyword evidence="2" id="KW-0539">Nucleus</keyword>
<dbReference type="Pfam" id="PF22972">
    <property type="entry name" value="EVH1_PP4R3"/>
    <property type="match status" value="1"/>
</dbReference>
<dbReference type="GO" id="GO:0006974">
    <property type="term" value="P:DNA damage response"/>
    <property type="evidence" value="ECO:0007669"/>
    <property type="project" value="TreeGrafter"/>
</dbReference>
<reference evidence="6" key="1">
    <citation type="journal article" date="2020" name="Fungal Divers.">
        <title>Resolving the Mortierellaceae phylogeny through synthesis of multi-gene phylogenetics and phylogenomics.</title>
        <authorList>
            <person name="Vandepol N."/>
            <person name="Liber J."/>
            <person name="Desiro A."/>
            <person name="Na H."/>
            <person name="Kennedy M."/>
            <person name="Barry K."/>
            <person name="Grigoriev I.V."/>
            <person name="Miller A.N."/>
            <person name="O'Donnell K."/>
            <person name="Stajich J.E."/>
            <person name="Bonito G."/>
        </authorList>
    </citation>
    <scope>NUCLEOTIDE SEQUENCE</scope>
    <source>
        <strain evidence="6">NVP1</strain>
    </source>
</reference>
<feature type="domain" description="Serine/threonine-protein phosphatase 4 regulatory subunit 3-like central" evidence="4">
    <location>
        <begin position="485"/>
        <end position="611"/>
    </location>
</feature>
<evidence type="ECO:0000259" key="5">
    <source>
        <dbReference type="Pfam" id="PF22972"/>
    </source>
</evidence>
<feature type="domain" description="Serine/threonine-protein phosphatase 4 regulatory subunit 3-like central" evidence="4">
    <location>
        <begin position="139"/>
        <end position="483"/>
    </location>
</feature>
<dbReference type="InterPro" id="IPR016024">
    <property type="entry name" value="ARM-type_fold"/>
</dbReference>
<feature type="compositionally biased region" description="Low complexity" evidence="3">
    <location>
        <begin position="920"/>
        <end position="934"/>
    </location>
</feature>
<dbReference type="GO" id="GO:0030289">
    <property type="term" value="C:protein phosphatase 4 complex"/>
    <property type="evidence" value="ECO:0007669"/>
    <property type="project" value="TreeGrafter"/>
</dbReference>
<evidence type="ECO:0000256" key="3">
    <source>
        <dbReference type="SAM" id="MobiDB-lite"/>
    </source>
</evidence>
<dbReference type="PANTHER" id="PTHR23318">
    <property type="entry name" value="ATP SYNTHASE GAMMA-RELATED"/>
    <property type="match status" value="1"/>
</dbReference>
<feature type="compositionally biased region" description="Low complexity" evidence="3">
    <location>
        <begin position="737"/>
        <end position="754"/>
    </location>
</feature>
<feature type="compositionally biased region" description="Acidic residues" evidence="3">
    <location>
        <begin position="719"/>
        <end position="729"/>
    </location>
</feature>
<comment type="subcellular location">
    <subcellularLocation>
        <location evidence="1">Nucleus</location>
    </subcellularLocation>
</comment>
<feature type="compositionally biased region" description="Basic and acidic residues" evidence="3">
    <location>
        <begin position="695"/>
        <end position="705"/>
    </location>
</feature>
<proteinExistence type="predicted"/>
<dbReference type="GO" id="GO:0072542">
    <property type="term" value="F:protein phosphatase activator activity"/>
    <property type="evidence" value="ECO:0007669"/>
    <property type="project" value="TreeGrafter"/>
</dbReference>
<dbReference type="Gene3D" id="2.30.29.30">
    <property type="entry name" value="Pleckstrin-homology domain (PH domain)/Phosphotyrosine-binding domain (PTB)"/>
    <property type="match status" value="1"/>
</dbReference>
<dbReference type="EMBL" id="JAAAUY010000257">
    <property type="protein sequence ID" value="KAF9332489.1"/>
    <property type="molecule type" value="Genomic_DNA"/>
</dbReference>
<dbReference type="InterPro" id="IPR006887">
    <property type="entry name" value="P4R3-like_central_dom"/>
</dbReference>
<feature type="compositionally biased region" description="Polar residues" evidence="3">
    <location>
        <begin position="832"/>
        <end position="847"/>
    </location>
</feature>
<comment type="caution">
    <text evidence="6">The sequence shown here is derived from an EMBL/GenBank/DDBJ whole genome shotgun (WGS) entry which is preliminary data.</text>
</comment>
<sequence>MDPQAKMRVKVYQLRTGNQWIDQGTGHCSYEFNHEKSEGTLIVHSEDDEDKILLSSLIRYGEELYQRQQDTLIVWSEEEGLDLALSFQEVEGCGEIWDNIQEIQQQYADGLFSDRSDVNVVGMGETVTLPDPEMSNLAEIESAIKEAQGGMNEKEKLASFIVAEKYIPKLFPVFEACEDLESIEDLHVLHGIMLGIILLNDQPLIECIISDGNIINSVGMLEYEPDLGNEKENYRDFLMNKSKYKEIVPINNPGIETKIHEIFRALFLRDTVLSRVMDESLMSTFASILFFHNIEIVNYIHQDRQFQTDLFGILADPSSTLDRKRDVVLFVQQFCAIAKTTQMPARIGLYRTLSQNGLFNIFEMALSDTEPKIKMAGAEILLSAMEHDPNLVRSYIVKQSEDQDQKQLMDVLLDQMLVEEDVGIKLQYSEVLRVLLDTNPNQMDNGMQIVNNTTPHDPDLDKFLDLFYQRFVEKLVSPMLALPEVRSHSFRSKYYVLSSGIVAKMCLLFKNRDQHLRLCALRFFRTCIGLNDEFYIRYLVKHNVAQHVVDLLLSTNNKNNLLNSACIEFFEYIRHENVKLMVSHIVSLHGERLKQIQYVDTFNQLIRRFEQQNDKSMADTQTMDAAANEAGSAMQGQARPGDGWTSTTVDDDEEAYFNNSDDEDEVLEEEKSNDPPVSDLRRRVKESEDSDDEETTKSDMDHEPEPELPLLSRRKLVDYGEDEDDDDPDNAFGQLLKASPSASSSASPSKSDSSSPPPSKKPKLDENPEAATPSSPSSSNTLGSSSGDGSVSPGSPQKKEGTTGGPIKFKLNTLRNGRSPSPLASTKPVKSRSVSPLPSATTTQASSGGLPPVSTRTGIVFVKAGSEPRDGNGDPKLSSLEEVTPEAATHLRSDLATEFKLSAALASEQDSATSRQNGESTATTAATTSAASTAVQSNGASKRKEDVEPNVEAPHLGGDKGQETDGSGIGTEDTATHEPS</sequence>
<name>A0A9P5SQI1_9FUNG</name>
<dbReference type="InterPro" id="IPR011993">
    <property type="entry name" value="PH-like_dom_sf"/>
</dbReference>
<feature type="compositionally biased region" description="Low complexity" evidence="3">
    <location>
        <begin position="774"/>
        <end position="795"/>
    </location>
</feature>
<dbReference type="InterPro" id="IPR011989">
    <property type="entry name" value="ARM-like"/>
</dbReference>
<dbReference type="InterPro" id="IPR055236">
    <property type="entry name" value="EVH1_PP4R3"/>
</dbReference>